<comment type="similarity">
    <text evidence="8">Belongs to the archaeal FAD synthase family.</text>
</comment>
<dbReference type="InterPro" id="IPR023140">
    <property type="entry name" value="DUF357"/>
</dbReference>
<comment type="caution">
    <text evidence="8">Lacks conserved residue(s) required for the propagation of feature annotation.</text>
</comment>
<keyword evidence="4 8" id="KW-0548">Nucleotidyltransferase</keyword>
<dbReference type="GO" id="GO:0006747">
    <property type="term" value="P:FAD biosynthetic process"/>
    <property type="evidence" value="ECO:0007669"/>
    <property type="project" value="UniProtKB-UniRule"/>
</dbReference>
<comment type="function">
    <text evidence="8">Catalyzes the transfer of the AMP portion of ATP to flavin mononucleotide (FMN) to produce flavin adenine dinucleotide (FAD) coenzyme.</text>
</comment>
<feature type="domain" description="Cytidyltransferase-like" evidence="9">
    <location>
        <begin position="85"/>
        <end position="214"/>
    </location>
</feature>
<dbReference type="InterPro" id="IPR004821">
    <property type="entry name" value="Cyt_trans-like"/>
</dbReference>
<dbReference type="GO" id="GO:0046444">
    <property type="term" value="P:FMN metabolic process"/>
    <property type="evidence" value="ECO:0007669"/>
    <property type="project" value="UniProtKB-UniRule"/>
</dbReference>
<evidence type="ECO:0000256" key="5">
    <source>
        <dbReference type="ARBA" id="ARBA00022741"/>
    </source>
</evidence>
<dbReference type="HOGENOM" id="CLU_1212640_0_0_2"/>
<dbReference type="PANTHER" id="PTHR43793">
    <property type="entry name" value="FAD SYNTHASE"/>
    <property type="match status" value="1"/>
</dbReference>
<dbReference type="GO" id="GO:0003919">
    <property type="term" value="F:FMN adenylyltransferase activity"/>
    <property type="evidence" value="ECO:0007669"/>
    <property type="project" value="UniProtKB-UniRule"/>
</dbReference>
<dbReference type="eggNOG" id="arCOG01224">
    <property type="taxonomic scope" value="Archaea"/>
</dbReference>
<keyword evidence="12" id="KW-1185">Reference proteome</keyword>
<dbReference type="Gene3D" id="3.40.50.620">
    <property type="entry name" value="HUPs"/>
    <property type="match status" value="1"/>
</dbReference>
<sequence>MSCERAAKYLNNLKGVISNIKYSPEASEVVDLAKRYVEDTEYYLNSGDCETALVTASYAEGLLDALRMIGKAEFEWKRERRKRVFVGGTFDIVHPGHVELLKEASKLGDVIVVVARDETVKRLKGRGPVVPQEQRRYVVGSLKYVKEAYVGGEDPIETVVKLKPDVIFLGPDQTWDEEELKEELRKRGLEVEVVRMKEKRCIPGGLCSSSLIIKKVLEEFCDGEGY</sequence>
<comment type="pathway">
    <text evidence="8">Cofactor biosynthesis; FAD biosynthesis; FAD from FMN: step 1/1.</text>
</comment>
<accession>A8ABB6</accession>
<dbReference type="RefSeq" id="WP_012123182.1">
    <property type="nucleotide sequence ID" value="NC_009776.1"/>
</dbReference>
<keyword evidence="5 8" id="KW-0547">Nucleotide-binding</keyword>
<proteinExistence type="inferred from homology"/>
<comment type="catalytic activity">
    <reaction evidence="8">
        <text>FMN + ATP + H(+) = FAD + diphosphate</text>
        <dbReference type="Rhea" id="RHEA:17237"/>
        <dbReference type="ChEBI" id="CHEBI:15378"/>
        <dbReference type="ChEBI" id="CHEBI:30616"/>
        <dbReference type="ChEBI" id="CHEBI:33019"/>
        <dbReference type="ChEBI" id="CHEBI:57692"/>
        <dbReference type="ChEBI" id="CHEBI:58210"/>
        <dbReference type="EC" id="2.7.7.2"/>
    </reaction>
</comment>
<comment type="cofactor">
    <cofactor evidence="8">
        <name>a divalent metal cation</name>
        <dbReference type="ChEBI" id="CHEBI:60240"/>
    </cofactor>
</comment>
<dbReference type="InterPro" id="IPR024902">
    <property type="entry name" value="FAD_synth_RibL"/>
</dbReference>
<dbReference type="UniPathway" id="UPA00277">
    <property type="reaction ID" value="UER00407"/>
</dbReference>
<keyword evidence="3 8" id="KW-0808">Transferase</keyword>
<dbReference type="InterPro" id="IPR050385">
    <property type="entry name" value="Archaeal_FAD_synthase"/>
</dbReference>
<feature type="binding site" evidence="8">
    <location>
        <begin position="94"/>
        <end position="97"/>
    </location>
    <ligand>
        <name>ATP</name>
        <dbReference type="ChEBI" id="CHEBI:30616"/>
    </ligand>
</feature>
<dbReference type="Gene3D" id="1.20.1270.90">
    <property type="entry name" value="AF1782-like"/>
    <property type="match status" value="1"/>
</dbReference>
<feature type="binding site" evidence="8">
    <location>
        <position position="172"/>
    </location>
    <ligand>
        <name>ATP</name>
        <dbReference type="ChEBI" id="CHEBI:30616"/>
    </ligand>
</feature>
<dbReference type="HAMAP" id="MF_02115">
    <property type="entry name" value="FAD_synth_arch"/>
    <property type="match status" value="1"/>
</dbReference>
<dbReference type="SUPFAM" id="SSF158372">
    <property type="entry name" value="AF1782-like"/>
    <property type="match status" value="1"/>
</dbReference>
<dbReference type="Proteomes" id="UP000000262">
    <property type="component" value="Chromosome"/>
</dbReference>
<keyword evidence="6 8" id="KW-0274">FAD</keyword>
<keyword evidence="1 8" id="KW-0285">Flavoprotein</keyword>
<dbReference type="PhylomeDB" id="A8ABB6"/>
<dbReference type="EC" id="2.7.7.2" evidence="8"/>
<evidence type="ECO:0000256" key="8">
    <source>
        <dbReference type="HAMAP-Rule" id="MF_02115"/>
    </source>
</evidence>
<dbReference type="InterPro" id="IPR014729">
    <property type="entry name" value="Rossmann-like_a/b/a_fold"/>
</dbReference>
<evidence type="ECO:0000259" key="10">
    <source>
        <dbReference type="Pfam" id="PF04010"/>
    </source>
</evidence>
<protein>
    <recommendedName>
        <fullName evidence="8">FAD synthase</fullName>
        <ecNumber evidence="8">2.7.7.2</ecNumber>
    </recommendedName>
    <alternativeName>
        <fullName evidence="8">FMN adenylyltransferase</fullName>
    </alternativeName>
    <alternativeName>
        <fullName evidence="8">Flavin adenine dinucleotide synthase</fullName>
    </alternativeName>
</protein>
<dbReference type="GeneID" id="5562738"/>
<gene>
    <name evidence="8" type="primary">ribL</name>
    <name evidence="11" type="ordered locus">Igni_1040</name>
</gene>
<feature type="binding site" evidence="8">
    <location>
        <begin position="89"/>
        <end position="90"/>
    </location>
    <ligand>
        <name>ATP</name>
        <dbReference type="ChEBI" id="CHEBI:30616"/>
    </ligand>
</feature>
<dbReference type="InterPro" id="IPR036809">
    <property type="entry name" value="AF1782-like_sf"/>
</dbReference>
<dbReference type="STRING" id="453591.Igni_1040"/>
<keyword evidence="2 8" id="KW-0288">FMN</keyword>
<evidence type="ECO:0000256" key="3">
    <source>
        <dbReference type="ARBA" id="ARBA00022679"/>
    </source>
</evidence>
<dbReference type="eggNOG" id="arCOG01222">
    <property type="taxonomic scope" value="Archaea"/>
</dbReference>
<dbReference type="SUPFAM" id="SSF52374">
    <property type="entry name" value="Nucleotidylyl transferase"/>
    <property type="match status" value="1"/>
</dbReference>
<feature type="domain" description="DUF357" evidence="10">
    <location>
        <begin position="8"/>
        <end position="70"/>
    </location>
</feature>
<comment type="subunit">
    <text evidence="8">Homodimer.</text>
</comment>
<evidence type="ECO:0000256" key="4">
    <source>
        <dbReference type="ARBA" id="ARBA00022695"/>
    </source>
</evidence>
<evidence type="ECO:0000259" key="9">
    <source>
        <dbReference type="Pfam" id="PF01467"/>
    </source>
</evidence>
<evidence type="ECO:0000313" key="12">
    <source>
        <dbReference type="Proteomes" id="UP000000262"/>
    </source>
</evidence>
<dbReference type="OrthoDB" id="1912at2157"/>
<reference evidence="11 12" key="1">
    <citation type="journal article" date="2008" name="Genome Biol.">
        <title>A genomic analysis of the archaeal system Ignicoccus hospitalis-Nanoarchaeum equitans.</title>
        <authorList>
            <person name="Podar M."/>
            <person name="Anderson I."/>
            <person name="Makarova K.S."/>
            <person name="Elkins J.G."/>
            <person name="Ivanova N."/>
            <person name="Wall M.A."/>
            <person name="Lykidis A."/>
            <person name="Mavromatis K."/>
            <person name="Sun H."/>
            <person name="Hudson M.E."/>
            <person name="Chen W."/>
            <person name="Deciu C."/>
            <person name="Hutchison D."/>
            <person name="Eads J.R."/>
            <person name="Anderson A."/>
            <person name="Fernandes F."/>
            <person name="Szeto E."/>
            <person name="Lapidus A."/>
            <person name="Kyrpides N.C."/>
            <person name="Saier M.H.Jr."/>
            <person name="Richardson P.M."/>
            <person name="Rachel R."/>
            <person name="Huber H."/>
            <person name="Eisen J.A."/>
            <person name="Koonin E.V."/>
            <person name="Keller M."/>
            <person name="Stetter K.O."/>
        </authorList>
    </citation>
    <scope>NUCLEOTIDE SEQUENCE [LARGE SCALE GENOMIC DNA]</scope>
    <source>
        <strain evidence="12">KIN4/I / DSM 18386 / JCM 14125</strain>
    </source>
</reference>
<evidence type="ECO:0000313" key="11">
    <source>
        <dbReference type="EMBL" id="ABU82218.1"/>
    </source>
</evidence>
<evidence type="ECO:0000256" key="1">
    <source>
        <dbReference type="ARBA" id="ARBA00022630"/>
    </source>
</evidence>
<organism evidence="11 12">
    <name type="scientific">Ignicoccus hospitalis (strain KIN4/I / DSM 18386 / JCM 14125)</name>
    <dbReference type="NCBI Taxonomy" id="453591"/>
    <lineage>
        <taxon>Archaea</taxon>
        <taxon>Thermoproteota</taxon>
        <taxon>Thermoprotei</taxon>
        <taxon>Desulfurococcales</taxon>
        <taxon>Desulfurococcaceae</taxon>
        <taxon>Ignicoccus</taxon>
    </lineage>
</organism>
<dbReference type="Pfam" id="PF04010">
    <property type="entry name" value="DUF357"/>
    <property type="match status" value="1"/>
</dbReference>
<dbReference type="AlphaFoldDB" id="A8ABB6"/>
<dbReference type="EMBL" id="CP000816">
    <property type="protein sequence ID" value="ABU82218.1"/>
    <property type="molecule type" value="Genomic_DNA"/>
</dbReference>
<evidence type="ECO:0000256" key="6">
    <source>
        <dbReference type="ARBA" id="ARBA00022827"/>
    </source>
</evidence>
<evidence type="ECO:0000256" key="2">
    <source>
        <dbReference type="ARBA" id="ARBA00022643"/>
    </source>
</evidence>
<evidence type="ECO:0000256" key="7">
    <source>
        <dbReference type="ARBA" id="ARBA00022840"/>
    </source>
</evidence>
<dbReference type="Pfam" id="PF01467">
    <property type="entry name" value="CTP_transf_like"/>
    <property type="match status" value="1"/>
</dbReference>
<keyword evidence="7 8" id="KW-0067">ATP-binding</keyword>
<dbReference type="NCBIfam" id="TIGR00125">
    <property type="entry name" value="cyt_tran_rel"/>
    <property type="match status" value="1"/>
</dbReference>
<dbReference type="PANTHER" id="PTHR43793:SF1">
    <property type="entry name" value="FAD SYNTHASE"/>
    <property type="match status" value="1"/>
</dbReference>
<dbReference type="KEGG" id="iho:Igni_1040"/>
<name>A8ABB6_IGNH4</name>
<dbReference type="GO" id="GO:0005524">
    <property type="term" value="F:ATP binding"/>
    <property type="evidence" value="ECO:0007669"/>
    <property type="project" value="UniProtKB-UniRule"/>
</dbReference>